<name>A0A4D4LSE7_STRAX</name>
<dbReference type="Gene3D" id="3.40.50.620">
    <property type="entry name" value="HUPs"/>
    <property type="match status" value="2"/>
</dbReference>
<protein>
    <submittedName>
        <fullName evidence="4">Stress-inducible protein</fullName>
    </submittedName>
</protein>
<dbReference type="InterPro" id="IPR006016">
    <property type="entry name" value="UspA"/>
</dbReference>
<comment type="similarity">
    <text evidence="1">Belongs to the universal stress protein A family.</text>
</comment>
<evidence type="ECO:0000313" key="6">
    <source>
        <dbReference type="Proteomes" id="UP000299211"/>
    </source>
</evidence>
<evidence type="ECO:0000256" key="2">
    <source>
        <dbReference type="SAM" id="MobiDB-lite"/>
    </source>
</evidence>
<evidence type="ECO:0000313" key="4">
    <source>
        <dbReference type="EMBL" id="GDY60993.1"/>
    </source>
</evidence>
<feature type="domain" description="UspA" evidence="3">
    <location>
        <begin position="6"/>
        <end position="135"/>
    </location>
</feature>
<accession>A0A4D4LSE7</accession>
<dbReference type="InterPro" id="IPR006015">
    <property type="entry name" value="Universal_stress_UspA"/>
</dbReference>
<feature type="domain" description="UspA" evidence="3">
    <location>
        <begin position="158"/>
        <end position="293"/>
    </location>
</feature>
<dbReference type="STRING" id="33903.AQJ43_10040"/>
<dbReference type="Proteomes" id="UP000299211">
    <property type="component" value="Unassembled WGS sequence"/>
</dbReference>
<dbReference type="GeneID" id="41538399"/>
<dbReference type="InterPro" id="IPR014729">
    <property type="entry name" value="Rossmann-like_a/b/a_fold"/>
</dbReference>
<gene>
    <name evidence="4" type="ORF">SAV14893_003860</name>
    <name evidence="5" type="ORF">SAV31267_084160</name>
</gene>
<feature type="region of interest" description="Disordered" evidence="2">
    <location>
        <begin position="199"/>
        <end position="220"/>
    </location>
</feature>
<evidence type="ECO:0000259" key="3">
    <source>
        <dbReference type="Pfam" id="PF00582"/>
    </source>
</evidence>
<dbReference type="Proteomes" id="UP000302139">
    <property type="component" value="Unassembled WGS sequence"/>
</dbReference>
<evidence type="ECO:0000256" key="1">
    <source>
        <dbReference type="ARBA" id="ARBA00008791"/>
    </source>
</evidence>
<dbReference type="PANTHER" id="PTHR46553:SF3">
    <property type="entry name" value="ADENINE NUCLEOTIDE ALPHA HYDROLASES-LIKE SUPERFAMILY PROTEIN"/>
    <property type="match status" value="1"/>
</dbReference>
<dbReference type="OMA" id="VTEPCDE"/>
<dbReference type="PRINTS" id="PR01438">
    <property type="entry name" value="UNVRSLSTRESS"/>
</dbReference>
<evidence type="ECO:0000313" key="7">
    <source>
        <dbReference type="Proteomes" id="UP000302139"/>
    </source>
</evidence>
<reference evidence="5 6" key="1">
    <citation type="submission" date="2019-04" db="EMBL/GenBank/DDBJ databases">
        <title>Draft genome sequences of Streptomyces avermitilis ATCC 31267.</title>
        <authorList>
            <person name="Komaki H."/>
            <person name="Tamura T."/>
            <person name="Hosoyama A."/>
        </authorList>
    </citation>
    <scope>NUCLEOTIDE SEQUENCE [LARGE SCALE GENOMIC DNA]</scope>
    <source>
        <strain evidence="5 6">ATCC 31267</strain>
    </source>
</reference>
<dbReference type="SUPFAM" id="SSF52402">
    <property type="entry name" value="Adenine nucleotide alpha hydrolases-like"/>
    <property type="match status" value="2"/>
</dbReference>
<dbReference type="EMBL" id="BJHY01000001">
    <property type="protein sequence ID" value="GDY78931.1"/>
    <property type="molecule type" value="Genomic_DNA"/>
</dbReference>
<dbReference type="PANTHER" id="PTHR46553">
    <property type="entry name" value="ADENINE NUCLEOTIDE ALPHA HYDROLASES-LIKE SUPERFAMILY PROTEIN"/>
    <property type="match status" value="1"/>
</dbReference>
<dbReference type="RefSeq" id="WP_010982738.1">
    <property type="nucleotide sequence ID" value="NZ_BAABTN010000006.1"/>
</dbReference>
<sequence length="295" mass="30890">MTSGTRTITVGIDGSRTGLDAADWAAREAERRRLPLRLLHAGAEPPVPAPVPDVDLPARTALDRAAVQLAYAHPALDIIARRTETPAVPALLAAAAEAETLVLGSRGFTGFAGFLVGSVALAVAARAARPVVLVRTGELAEDERMPADDGTPPGRAAYLPVVLGLDLDHPADRLIAYAFEAAAVRSAPLHVVHTWTTLPPTGHAPGAPLPGDAAEREEGARRTLTTTLQPWRHKFPGTDVLERVIPGHPGHHLLRASIRAGLLVIGRRTSAPGLGRAARSLIHHAGCPVAVVPHC</sequence>
<evidence type="ECO:0000313" key="5">
    <source>
        <dbReference type="EMBL" id="GDY78931.1"/>
    </source>
</evidence>
<organism evidence="4 7">
    <name type="scientific">Streptomyces avermitilis</name>
    <dbReference type="NCBI Taxonomy" id="33903"/>
    <lineage>
        <taxon>Bacteria</taxon>
        <taxon>Bacillati</taxon>
        <taxon>Actinomycetota</taxon>
        <taxon>Actinomycetes</taxon>
        <taxon>Kitasatosporales</taxon>
        <taxon>Streptomycetaceae</taxon>
        <taxon>Streptomyces</taxon>
    </lineage>
</organism>
<comment type="caution">
    <text evidence="4">The sequence shown here is derived from an EMBL/GenBank/DDBJ whole genome shotgun (WGS) entry which is preliminary data.</text>
</comment>
<reference evidence="4 7" key="2">
    <citation type="submission" date="2019-04" db="EMBL/GenBank/DDBJ databases">
        <title>Draft genome sequences of Streptomyces avermitilis NBRC 14893.</title>
        <authorList>
            <person name="Komaki H."/>
            <person name="Tamura T."/>
            <person name="Hosoyama A."/>
        </authorList>
    </citation>
    <scope>NUCLEOTIDE SEQUENCE [LARGE SCALE GENOMIC DNA]</scope>
    <source>
        <strain evidence="4 7">NBRC 14893</strain>
    </source>
</reference>
<proteinExistence type="inferred from homology"/>
<dbReference type="EMBL" id="BJHX01000001">
    <property type="protein sequence ID" value="GDY60993.1"/>
    <property type="molecule type" value="Genomic_DNA"/>
</dbReference>
<dbReference type="Pfam" id="PF00582">
    <property type="entry name" value="Usp"/>
    <property type="match status" value="2"/>
</dbReference>
<dbReference type="AlphaFoldDB" id="A0A4D4LSE7"/>